<name>A0A1C7PF77_9BACT</name>
<proteinExistence type="predicted"/>
<dbReference type="Proteomes" id="UP000176204">
    <property type="component" value="Chromosome I"/>
</dbReference>
<gene>
    <name evidence="3" type="ORF">PYTT_0565</name>
</gene>
<evidence type="ECO:0000313" key="3">
    <source>
        <dbReference type="EMBL" id="SEH76555.1"/>
    </source>
</evidence>
<dbReference type="KEGG" id="agl:PYTT_0565"/>
<organism evidence="3 4">
    <name type="scientific">Akkermansia glycaniphila</name>
    <dbReference type="NCBI Taxonomy" id="1679444"/>
    <lineage>
        <taxon>Bacteria</taxon>
        <taxon>Pseudomonadati</taxon>
        <taxon>Verrucomicrobiota</taxon>
        <taxon>Verrucomicrobiia</taxon>
        <taxon>Verrucomicrobiales</taxon>
        <taxon>Akkermansiaceae</taxon>
        <taxon>Akkermansia</taxon>
    </lineage>
</organism>
<reference evidence="4" key="1">
    <citation type="submission" date="2016-09" db="EMBL/GenBank/DDBJ databases">
        <authorList>
            <person name="Koehorst J."/>
        </authorList>
    </citation>
    <scope>NUCLEOTIDE SEQUENCE [LARGE SCALE GENOMIC DNA]</scope>
</reference>
<sequence length="192" mass="20392">MKTHFTLTAMAALLVAPVLAAPGNSGGSNGSGMGTPAAGSTTSNKQGESSFAKPFWIGNFGEGQVIIALDQITSVSKQKYVLDGGYVIREIVVDTNGNNTIRIYFISPVSEESNIAAIRIASDRMQDLLKQGNDRVGSAAIDPNTAVTKNYPTTTHAHTIEFRVANVALLDSVYNSIVSAWLNGRGIKYQIN</sequence>
<keyword evidence="2" id="KW-0732">Signal</keyword>
<dbReference type="RefSeq" id="WP_067771854.1">
    <property type="nucleotide sequence ID" value="NZ_LIGX01000001.1"/>
</dbReference>
<dbReference type="OrthoDB" id="196581at2"/>
<dbReference type="AlphaFoldDB" id="A0A1C7PF77"/>
<dbReference type="EMBL" id="LT629973">
    <property type="protein sequence ID" value="SEH76555.1"/>
    <property type="molecule type" value="Genomic_DNA"/>
</dbReference>
<evidence type="ECO:0000256" key="1">
    <source>
        <dbReference type="SAM" id="MobiDB-lite"/>
    </source>
</evidence>
<feature type="region of interest" description="Disordered" evidence="1">
    <location>
        <begin position="25"/>
        <end position="46"/>
    </location>
</feature>
<keyword evidence="4" id="KW-1185">Reference proteome</keyword>
<protein>
    <submittedName>
        <fullName evidence="3">Uncharacterized protein</fullName>
    </submittedName>
</protein>
<evidence type="ECO:0000256" key="2">
    <source>
        <dbReference type="SAM" id="SignalP"/>
    </source>
</evidence>
<feature type="chain" id="PRO_5014266613" evidence="2">
    <location>
        <begin position="21"/>
        <end position="192"/>
    </location>
</feature>
<feature type="signal peptide" evidence="2">
    <location>
        <begin position="1"/>
        <end position="20"/>
    </location>
</feature>
<dbReference type="STRING" id="1679444.PYTT_0565"/>
<accession>A0A1C7PF77</accession>
<evidence type="ECO:0000313" key="4">
    <source>
        <dbReference type="Proteomes" id="UP000176204"/>
    </source>
</evidence>